<evidence type="ECO:0000313" key="2">
    <source>
        <dbReference type="EMBL" id="KKL47705.1"/>
    </source>
</evidence>
<comment type="caution">
    <text evidence="2">The sequence shown here is derived from an EMBL/GenBank/DDBJ whole genome shotgun (WGS) entry which is preliminary data.</text>
</comment>
<dbReference type="EMBL" id="LAZR01033572">
    <property type="protein sequence ID" value="KKL47705.1"/>
    <property type="molecule type" value="Genomic_DNA"/>
</dbReference>
<sequence length="262" mass="29151">EFCVHKPVHRPMAYRQDLACVWLRTPCREPRSLAKQESRNTMNHTQTSESADLHTKPQQACWQDARYTSAAIAGLLMALLIGGCSPVMLGVELIGKAVDHEEAEQWKQELVGQPLAAADSRFGTRVDTYKDTQSDRRWVIYNDRLGPIHLHRIVVAVRQGRIVAVTKISKFGSPVTSIPEAMLYSSRAKGKTPAECEADLGLGASLITARNERTGRLRQVYKAGLINIKGITSPHYCILEFGLDDRCNRVDVVSEEALASNR</sequence>
<feature type="region of interest" description="Disordered" evidence="1">
    <location>
        <begin position="32"/>
        <end position="55"/>
    </location>
</feature>
<evidence type="ECO:0000256" key="1">
    <source>
        <dbReference type="SAM" id="MobiDB-lite"/>
    </source>
</evidence>
<dbReference type="AlphaFoldDB" id="A0A0F9ES04"/>
<accession>A0A0F9ES04</accession>
<name>A0A0F9ES04_9ZZZZ</name>
<feature type="compositionally biased region" description="Polar residues" evidence="1">
    <location>
        <begin position="39"/>
        <end position="55"/>
    </location>
</feature>
<organism evidence="2">
    <name type="scientific">marine sediment metagenome</name>
    <dbReference type="NCBI Taxonomy" id="412755"/>
    <lineage>
        <taxon>unclassified sequences</taxon>
        <taxon>metagenomes</taxon>
        <taxon>ecological metagenomes</taxon>
    </lineage>
</organism>
<reference evidence="2" key="1">
    <citation type="journal article" date="2015" name="Nature">
        <title>Complex archaea that bridge the gap between prokaryotes and eukaryotes.</title>
        <authorList>
            <person name="Spang A."/>
            <person name="Saw J.H."/>
            <person name="Jorgensen S.L."/>
            <person name="Zaremba-Niedzwiedzka K."/>
            <person name="Martijn J."/>
            <person name="Lind A.E."/>
            <person name="van Eijk R."/>
            <person name="Schleper C."/>
            <person name="Guy L."/>
            <person name="Ettema T.J."/>
        </authorList>
    </citation>
    <scope>NUCLEOTIDE SEQUENCE</scope>
</reference>
<proteinExistence type="predicted"/>
<feature type="non-terminal residue" evidence="2">
    <location>
        <position position="1"/>
    </location>
</feature>
<gene>
    <name evidence="2" type="ORF">LCGC14_2332880</name>
</gene>
<protein>
    <submittedName>
        <fullName evidence="2">Uncharacterized protein</fullName>
    </submittedName>
</protein>